<dbReference type="Pfam" id="PF01047">
    <property type="entry name" value="MarR"/>
    <property type="match status" value="1"/>
</dbReference>
<dbReference type="PRINTS" id="PR00598">
    <property type="entry name" value="HTHMARR"/>
</dbReference>
<name>A0ABT0JVC4_9ACTN</name>
<dbReference type="InterPro" id="IPR036390">
    <property type="entry name" value="WH_DNA-bd_sf"/>
</dbReference>
<organism evidence="2 3">
    <name type="scientific">Frankia umida</name>
    <dbReference type="NCBI Taxonomy" id="573489"/>
    <lineage>
        <taxon>Bacteria</taxon>
        <taxon>Bacillati</taxon>
        <taxon>Actinomycetota</taxon>
        <taxon>Actinomycetes</taxon>
        <taxon>Frankiales</taxon>
        <taxon>Frankiaceae</taxon>
        <taxon>Frankia</taxon>
    </lineage>
</organism>
<protein>
    <submittedName>
        <fullName evidence="2">MarR family transcriptional regulator</fullName>
    </submittedName>
</protein>
<accession>A0ABT0JVC4</accession>
<dbReference type="PANTHER" id="PTHR33164:SF43">
    <property type="entry name" value="HTH-TYPE TRANSCRIPTIONAL REPRESSOR YETL"/>
    <property type="match status" value="1"/>
</dbReference>
<dbReference type="InterPro" id="IPR039422">
    <property type="entry name" value="MarR/SlyA-like"/>
</dbReference>
<dbReference type="SUPFAM" id="SSF46785">
    <property type="entry name" value="Winged helix' DNA-binding domain"/>
    <property type="match status" value="1"/>
</dbReference>
<comment type="caution">
    <text evidence="2">The sequence shown here is derived from an EMBL/GenBank/DDBJ whole genome shotgun (WGS) entry which is preliminary data.</text>
</comment>
<sequence length="152" mass="16531">MSDAAITSGPIVLLTRLARLVHRASTPELLGISLKDLGALAFLRDHARTTQQALAEGLCVDANYCVLMLNDLETAGLIERRRDPADRRRHLVAMTEAGRIALEHAEHAQESIEDEVLAGLDPAERDALTGLLRQALDGAGRRTTTPEHVSRP</sequence>
<proteinExistence type="predicted"/>
<keyword evidence="3" id="KW-1185">Reference proteome</keyword>
<dbReference type="PROSITE" id="PS50995">
    <property type="entry name" value="HTH_MARR_2"/>
    <property type="match status" value="1"/>
</dbReference>
<dbReference type="InterPro" id="IPR036388">
    <property type="entry name" value="WH-like_DNA-bd_sf"/>
</dbReference>
<evidence type="ECO:0000259" key="1">
    <source>
        <dbReference type="PROSITE" id="PS50995"/>
    </source>
</evidence>
<gene>
    <name evidence="2" type="ORF">MXD59_06910</name>
</gene>
<evidence type="ECO:0000313" key="3">
    <source>
        <dbReference type="Proteomes" id="UP001201873"/>
    </source>
</evidence>
<dbReference type="PANTHER" id="PTHR33164">
    <property type="entry name" value="TRANSCRIPTIONAL REGULATOR, MARR FAMILY"/>
    <property type="match status" value="1"/>
</dbReference>
<dbReference type="Gene3D" id="1.10.10.10">
    <property type="entry name" value="Winged helix-like DNA-binding domain superfamily/Winged helix DNA-binding domain"/>
    <property type="match status" value="1"/>
</dbReference>
<reference evidence="2 3" key="1">
    <citation type="submission" date="2022-04" db="EMBL/GenBank/DDBJ databases">
        <title>Genome diversity in the genus Frankia.</title>
        <authorList>
            <person name="Carlos-Shanley C."/>
            <person name="Hahn D."/>
        </authorList>
    </citation>
    <scope>NUCLEOTIDE SEQUENCE [LARGE SCALE GENOMIC DNA]</scope>
    <source>
        <strain evidence="2 3">Ag45/Mut15</strain>
    </source>
</reference>
<dbReference type="InterPro" id="IPR000835">
    <property type="entry name" value="HTH_MarR-typ"/>
</dbReference>
<evidence type="ECO:0000313" key="2">
    <source>
        <dbReference type="EMBL" id="MCK9875505.1"/>
    </source>
</evidence>
<dbReference type="EMBL" id="JALKFT010000005">
    <property type="protein sequence ID" value="MCK9875505.1"/>
    <property type="molecule type" value="Genomic_DNA"/>
</dbReference>
<dbReference type="Proteomes" id="UP001201873">
    <property type="component" value="Unassembled WGS sequence"/>
</dbReference>
<dbReference type="SMART" id="SM00347">
    <property type="entry name" value="HTH_MARR"/>
    <property type="match status" value="1"/>
</dbReference>
<dbReference type="RefSeq" id="WP_248823946.1">
    <property type="nucleotide sequence ID" value="NZ_JALKFT010000005.1"/>
</dbReference>
<feature type="domain" description="HTH marR-type" evidence="1">
    <location>
        <begin position="1"/>
        <end position="137"/>
    </location>
</feature>